<gene>
    <name evidence="1" type="ORF">IAB27_03910</name>
</gene>
<reference evidence="1" key="2">
    <citation type="journal article" date="2021" name="PeerJ">
        <title>Extensive microbial diversity within the chicken gut microbiome revealed by metagenomics and culture.</title>
        <authorList>
            <person name="Gilroy R."/>
            <person name="Ravi A."/>
            <person name="Getino M."/>
            <person name="Pursley I."/>
            <person name="Horton D.L."/>
            <person name="Alikhan N.F."/>
            <person name="Baker D."/>
            <person name="Gharbi K."/>
            <person name="Hall N."/>
            <person name="Watson M."/>
            <person name="Adriaenssens E.M."/>
            <person name="Foster-Nyarko E."/>
            <person name="Jarju S."/>
            <person name="Secka A."/>
            <person name="Antonio M."/>
            <person name="Oren A."/>
            <person name="Chaudhuri R.R."/>
            <person name="La Ragione R."/>
            <person name="Hildebrand F."/>
            <person name="Pallen M.J."/>
        </authorList>
    </citation>
    <scope>NUCLEOTIDE SEQUENCE</scope>
    <source>
        <strain evidence="1">CHK147-3167</strain>
    </source>
</reference>
<proteinExistence type="predicted"/>
<evidence type="ECO:0000313" key="1">
    <source>
        <dbReference type="EMBL" id="HIQ90750.1"/>
    </source>
</evidence>
<dbReference type="Proteomes" id="UP000886786">
    <property type="component" value="Unassembled WGS sequence"/>
</dbReference>
<evidence type="ECO:0008006" key="3">
    <source>
        <dbReference type="Google" id="ProtNLM"/>
    </source>
</evidence>
<reference evidence="1" key="1">
    <citation type="submission" date="2020-10" db="EMBL/GenBank/DDBJ databases">
        <authorList>
            <person name="Gilroy R."/>
        </authorList>
    </citation>
    <scope>NUCLEOTIDE SEQUENCE</scope>
    <source>
        <strain evidence="1">CHK147-3167</strain>
    </source>
</reference>
<sequence length="295" mass="35307">MKNVINYYYNMYPNQINQTKDYYYFELDGAVFLLFKCPYSAEEIGKIYELDLNLLANHLYVHQIIPNREGQIITKINNETYILLRKNYEPSTITIKDIINFSKLKSPLFSDNKDWSNMWAQKNDYLEYQTSMLGLKYPLIRESFSYYIGLAETAIEIVNSLEKTSVSLVYSHRRLNQNINFNFYNPLNIITDLSVRDAAEYFKTSFFNGKSIDEELSIYFRSVKLSTYEYFMFLARMIYPTYYFDLYEQIITGNAAESELVKITEKATDYENQIKKIYKYYKSFMRFQPIDWLEN</sequence>
<name>A0A9D1CZ27_9FIRM</name>
<protein>
    <recommendedName>
        <fullName evidence="3">Spore coat protein YutH</fullName>
    </recommendedName>
</protein>
<comment type="caution">
    <text evidence="1">The sequence shown here is derived from an EMBL/GenBank/DDBJ whole genome shotgun (WGS) entry which is preliminary data.</text>
</comment>
<dbReference type="EMBL" id="DVFV01000069">
    <property type="protein sequence ID" value="HIQ90750.1"/>
    <property type="molecule type" value="Genomic_DNA"/>
</dbReference>
<organism evidence="1 2">
    <name type="scientific">Candidatus Coprosoma intestinipullorum</name>
    <dbReference type="NCBI Taxonomy" id="2840752"/>
    <lineage>
        <taxon>Bacteria</taxon>
        <taxon>Bacillati</taxon>
        <taxon>Bacillota</taxon>
        <taxon>Bacillota incertae sedis</taxon>
        <taxon>Candidatus Coprosoma</taxon>
    </lineage>
</organism>
<evidence type="ECO:0000313" key="2">
    <source>
        <dbReference type="Proteomes" id="UP000886786"/>
    </source>
</evidence>
<dbReference type="AlphaFoldDB" id="A0A9D1CZ27"/>
<accession>A0A9D1CZ27</accession>